<dbReference type="AlphaFoldDB" id="A0A7M5URS5"/>
<dbReference type="InterPro" id="IPR050918">
    <property type="entry name" value="CNF-like_PLA2_Inhibitor"/>
</dbReference>
<dbReference type="InterPro" id="IPR045860">
    <property type="entry name" value="Snake_toxin-like_sf"/>
</dbReference>
<dbReference type="CDD" id="cd00117">
    <property type="entry name" value="TFP"/>
    <property type="match status" value="1"/>
</dbReference>
<proteinExistence type="predicted"/>
<evidence type="ECO:0000256" key="3">
    <source>
        <dbReference type="ARBA" id="ARBA00022729"/>
    </source>
</evidence>
<evidence type="ECO:0000256" key="1">
    <source>
        <dbReference type="ARBA" id="ARBA00004613"/>
    </source>
</evidence>
<evidence type="ECO:0000259" key="4">
    <source>
        <dbReference type="Pfam" id="PF00021"/>
    </source>
</evidence>
<feature type="domain" description="UPAR/Ly6" evidence="4">
    <location>
        <begin position="61"/>
        <end position="143"/>
    </location>
</feature>
<sequence length="188" mass="21779">LTKKEICFQKIFLARKEHLERKYYYSICGFFTFNRIDQNKMNFQILVIFCFSCIVGEAFTLECYQCSAHKGASCRSNDRQTCQEPNSVCLTQTYKYQFGKEEKTRFIKRCADGKEKCENNCKYVGRRSYDCKVSCCSSNFCNEEVDSKVIWYALLRSSGGSVIKSGMKILNLLISTLPVLLASLIQFY</sequence>
<keyword evidence="2" id="KW-0964">Secreted</keyword>
<dbReference type="InterPro" id="IPR018363">
    <property type="entry name" value="CD59_antigen_CS"/>
</dbReference>
<dbReference type="PANTHER" id="PTHR20914">
    <property type="entry name" value="LY6/PLAUR DOMAIN-CONTAINING PROTEIN 8"/>
    <property type="match status" value="1"/>
</dbReference>
<keyword evidence="3" id="KW-0732">Signal</keyword>
<name>A0A7M5URS5_9CNID</name>
<dbReference type="Pfam" id="PF00021">
    <property type="entry name" value="UPAR_LY6"/>
    <property type="match status" value="1"/>
</dbReference>
<dbReference type="InterPro" id="IPR016054">
    <property type="entry name" value="LY6_UPA_recep-like"/>
</dbReference>
<accession>A0A7M5URS5</accession>
<evidence type="ECO:0000256" key="2">
    <source>
        <dbReference type="ARBA" id="ARBA00022525"/>
    </source>
</evidence>
<protein>
    <recommendedName>
        <fullName evidence="4">UPAR/Ly6 domain-containing protein</fullName>
    </recommendedName>
</protein>
<dbReference type="OrthoDB" id="5945173at2759"/>
<dbReference type="GO" id="GO:0005576">
    <property type="term" value="C:extracellular region"/>
    <property type="evidence" value="ECO:0007669"/>
    <property type="project" value="UniProtKB-SubCell"/>
</dbReference>
<dbReference type="Gene3D" id="2.10.60.10">
    <property type="entry name" value="CD59"/>
    <property type="match status" value="1"/>
</dbReference>
<dbReference type="Proteomes" id="UP000594262">
    <property type="component" value="Unplaced"/>
</dbReference>
<dbReference type="EnsemblMetazoa" id="CLYHEMT003123.1">
    <property type="protein sequence ID" value="CLYHEMP003123.1"/>
    <property type="gene ID" value="CLYHEMG003123"/>
</dbReference>
<dbReference type="SUPFAM" id="SSF57302">
    <property type="entry name" value="Snake toxin-like"/>
    <property type="match status" value="1"/>
</dbReference>
<keyword evidence="6" id="KW-1185">Reference proteome</keyword>
<dbReference type="PANTHER" id="PTHR20914:SF9">
    <property type="entry name" value="COILED, ISOFORM A"/>
    <property type="match status" value="1"/>
</dbReference>
<evidence type="ECO:0000313" key="6">
    <source>
        <dbReference type="Proteomes" id="UP000594262"/>
    </source>
</evidence>
<organism evidence="5 6">
    <name type="scientific">Clytia hemisphaerica</name>
    <dbReference type="NCBI Taxonomy" id="252671"/>
    <lineage>
        <taxon>Eukaryota</taxon>
        <taxon>Metazoa</taxon>
        <taxon>Cnidaria</taxon>
        <taxon>Hydrozoa</taxon>
        <taxon>Hydroidolina</taxon>
        <taxon>Leptothecata</taxon>
        <taxon>Obeliida</taxon>
        <taxon>Clytiidae</taxon>
        <taxon>Clytia</taxon>
    </lineage>
</organism>
<dbReference type="PROSITE" id="PS00983">
    <property type="entry name" value="LY6_UPAR"/>
    <property type="match status" value="1"/>
</dbReference>
<reference evidence="5" key="1">
    <citation type="submission" date="2021-01" db="UniProtKB">
        <authorList>
            <consortium name="EnsemblMetazoa"/>
        </authorList>
    </citation>
    <scope>IDENTIFICATION</scope>
</reference>
<evidence type="ECO:0000313" key="5">
    <source>
        <dbReference type="EnsemblMetazoa" id="CLYHEMP003123.1"/>
    </source>
</evidence>
<comment type="subcellular location">
    <subcellularLocation>
        <location evidence="1">Secreted</location>
    </subcellularLocation>
</comment>